<dbReference type="CDD" id="cd08511">
    <property type="entry name" value="PBP2_NikA_DppA_OppA_like_5"/>
    <property type="match status" value="1"/>
</dbReference>
<name>A0A086Y2Y4_9RHOB</name>
<keyword evidence="3" id="KW-0732">Signal</keyword>
<dbReference type="GO" id="GO:0015833">
    <property type="term" value="P:peptide transport"/>
    <property type="evidence" value="ECO:0007669"/>
    <property type="project" value="TreeGrafter"/>
</dbReference>
<comment type="subcellular location">
    <subcellularLocation>
        <location evidence="1">Periplasm</location>
    </subcellularLocation>
</comment>
<dbReference type="InterPro" id="IPR000914">
    <property type="entry name" value="SBP_5_dom"/>
</dbReference>
<dbReference type="InterPro" id="IPR030678">
    <property type="entry name" value="Peptide/Ni-bd"/>
</dbReference>
<evidence type="ECO:0000313" key="5">
    <source>
        <dbReference type="Proteomes" id="UP000028826"/>
    </source>
</evidence>
<dbReference type="GO" id="GO:1904680">
    <property type="term" value="F:peptide transmembrane transporter activity"/>
    <property type="evidence" value="ECO:0007669"/>
    <property type="project" value="TreeGrafter"/>
</dbReference>
<accession>A0A086Y2Y4</accession>
<dbReference type="PROSITE" id="PS01040">
    <property type="entry name" value="SBP_BACTERIAL_5"/>
    <property type="match status" value="1"/>
</dbReference>
<dbReference type="STRING" id="195105.CN97_17975"/>
<dbReference type="AlphaFoldDB" id="A0A086Y2Y4"/>
<dbReference type="OrthoDB" id="9803988at2"/>
<dbReference type="PANTHER" id="PTHR30290:SF38">
    <property type="entry name" value="D,D-DIPEPTIDE-BINDING PERIPLASMIC PROTEIN DDPA-RELATED"/>
    <property type="match status" value="1"/>
</dbReference>
<dbReference type="EMBL" id="JGYG01000007">
    <property type="protein sequence ID" value="KFI28634.1"/>
    <property type="molecule type" value="Genomic_DNA"/>
</dbReference>
<evidence type="ECO:0000256" key="1">
    <source>
        <dbReference type="ARBA" id="ARBA00004418"/>
    </source>
</evidence>
<dbReference type="RefSeq" id="WP_035711571.1">
    <property type="nucleotide sequence ID" value="NZ_CAMIFG010000002.1"/>
</dbReference>
<evidence type="ECO:0000256" key="2">
    <source>
        <dbReference type="ARBA" id="ARBA00005695"/>
    </source>
</evidence>
<dbReference type="Gene3D" id="3.10.105.10">
    <property type="entry name" value="Dipeptide-binding Protein, Domain 3"/>
    <property type="match status" value="1"/>
</dbReference>
<organism evidence="4 5">
    <name type="scientific">Haematobacter massiliensis</name>
    <dbReference type="NCBI Taxonomy" id="195105"/>
    <lineage>
        <taxon>Bacteria</taxon>
        <taxon>Pseudomonadati</taxon>
        <taxon>Pseudomonadota</taxon>
        <taxon>Alphaproteobacteria</taxon>
        <taxon>Rhodobacterales</taxon>
        <taxon>Paracoccaceae</taxon>
        <taxon>Haematobacter</taxon>
    </lineage>
</organism>
<dbReference type="Gene3D" id="3.90.76.10">
    <property type="entry name" value="Dipeptide-binding Protein, Domain 1"/>
    <property type="match status" value="1"/>
</dbReference>
<dbReference type="GO" id="GO:0043190">
    <property type="term" value="C:ATP-binding cassette (ABC) transporter complex"/>
    <property type="evidence" value="ECO:0007669"/>
    <property type="project" value="InterPro"/>
</dbReference>
<dbReference type="eggNOG" id="COG0747">
    <property type="taxonomic scope" value="Bacteria"/>
</dbReference>
<dbReference type="InterPro" id="IPR039424">
    <property type="entry name" value="SBP_5"/>
</dbReference>
<protein>
    <submittedName>
        <fullName evidence="4">ABC transporter substrate-binding protein</fullName>
    </submittedName>
</protein>
<keyword evidence="5" id="KW-1185">Reference proteome</keyword>
<dbReference type="InterPro" id="IPR023765">
    <property type="entry name" value="SBP_5_CS"/>
</dbReference>
<sequence length="501" mass="54511">MKTSLLSTAALVMLMAAMPASAADIRIGLQDDPDTLDPHQSRAFVARIVYTGLCDKLVDVSQDVEIVPQLATSWEYREDGKVLVMQLREGVKFHDGTAFDAAAVVFNIERAMTMPESRRKSELASVEKVEATGPLEVTFTLKAQDASLLAQLSDRAGMMLSPKAAQELGANFGSNPVCSGPFKFVQRVQQDRIVLEKFADYWNADNIHLDKVTYLPIPDTSVRVANLRSGDLDIVERVAATDVATVQGDAGLQTAESVGLGYMAIYANVANGPRAENPIGQDARVRKAFSLAIDREALIQVVFAGIGRAGNQPWPPTSPWYDKDIPVPTRDVAASQALLKEAGVDRVPVEIQHANNPVVSQVMQMIQAMVAEAGFDVTLRATEFATLLNEQTSGNYQLSRSDWSGRPDPDGNIHQFVTCKGGINDTKYCNPEVDQLLNEARAATDTAARKEKYAAATAILDRDLPIIYLGHQSYVFGFKKSVTGFTAYPDGMLRLTGVNVE</sequence>
<comment type="similarity">
    <text evidence="2">Belongs to the bacterial solute-binding protein 5 family.</text>
</comment>
<dbReference type="Proteomes" id="UP000028826">
    <property type="component" value="Unassembled WGS sequence"/>
</dbReference>
<dbReference type="Gene3D" id="3.40.190.10">
    <property type="entry name" value="Periplasmic binding protein-like II"/>
    <property type="match status" value="1"/>
</dbReference>
<reference evidence="4 5" key="1">
    <citation type="submission" date="2014-03" db="EMBL/GenBank/DDBJ databases">
        <title>Genome of Haematobacter massiliensis CCUG 47968.</title>
        <authorList>
            <person name="Wang D."/>
            <person name="Wang G."/>
        </authorList>
    </citation>
    <scope>NUCLEOTIDE SEQUENCE [LARGE SCALE GENOMIC DNA]</scope>
    <source>
        <strain evidence="4 5">CCUG 47968</strain>
    </source>
</reference>
<dbReference type="SUPFAM" id="SSF53850">
    <property type="entry name" value="Periplasmic binding protein-like II"/>
    <property type="match status" value="1"/>
</dbReference>
<gene>
    <name evidence="4" type="ORF">CN97_17975</name>
</gene>
<dbReference type="Pfam" id="PF00496">
    <property type="entry name" value="SBP_bac_5"/>
    <property type="match status" value="1"/>
</dbReference>
<proteinExistence type="inferred from homology"/>
<evidence type="ECO:0000256" key="3">
    <source>
        <dbReference type="ARBA" id="ARBA00022729"/>
    </source>
</evidence>
<dbReference type="PANTHER" id="PTHR30290">
    <property type="entry name" value="PERIPLASMIC BINDING COMPONENT OF ABC TRANSPORTER"/>
    <property type="match status" value="1"/>
</dbReference>
<evidence type="ECO:0000313" key="4">
    <source>
        <dbReference type="EMBL" id="KFI28634.1"/>
    </source>
</evidence>
<dbReference type="GO" id="GO:0030288">
    <property type="term" value="C:outer membrane-bounded periplasmic space"/>
    <property type="evidence" value="ECO:0007669"/>
    <property type="project" value="UniProtKB-ARBA"/>
</dbReference>
<dbReference type="PIRSF" id="PIRSF002741">
    <property type="entry name" value="MppA"/>
    <property type="match status" value="1"/>
</dbReference>
<comment type="caution">
    <text evidence="4">The sequence shown here is derived from an EMBL/GenBank/DDBJ whole genome shotgun (WGS) entry which is preliminary data.</text>
</comment>